<reference evidence="2" key="1">
    <citation type="submission" date="2022-07" db="EMBL/GenBank/DDBJ databases">
        <title>Mycobacterium kiyosense sp. nov., scotochromogenic slow-glowing species isolated from respiratory specimens.</title>
        <authorList>
            <person name="Fukano H."/>
            <person name="Kazumi Y."/>
            <person name="Sakagami N."/>
            <person name="Ato M."/>
            <person name="Mitarai S."/>
            <person name="Hoshino Y."/>
        </authorList>
    </citation>
    <scope>NUCLEOTIDE SEQUENCE</scope>
    <source>
        <strain evidence="2">SRL2020-028</strain>
    </source>
</reference>
<evidence type="ECO:0000313" key="2">
    <source>
        <dbReference type="EMBL" id="GLB86635.1"/>
    </source>
</evidence>
<proteinExistence type="predicted"/>
<comment type="caution">
    <text evidence="2">The sequence shown here is derived from an EMBL/GenBank/DDBJ whole genome shotgun (WGS) entry which is preliminary data.</text>
</comment>
<protein>
    <submittedName>
        <fullName evidence="2">Uncharacterized protein</fullName>
    </submittedName>
</protein>
<name>A0AA37PYH9_9MYCO</name>
<evidence type="ECO:0000256" key="1">
    <source>
        <dbReference type="SAM" id="MobiDB-lite"/>
    </source>
</evidence>
<dbReference type="EMBL" id="BRXE01000160">
    <property type="protein sequence ID" value="GLB86635.1"/>
    <property type="molecule type" value="Genomic_DNA"/>
</dbReference>
<sequence>MPTMFEMDPAATRTGLADADASAAAQPSGQIRSLRIGGYMTPLLHAVDTVHAARDAQVQAHATANSVSRETSVTTVETTEAANAGALSC</sequence>
<dbReference type="Proteomes" id="UP001165663">
    <property type="component" value="Unassembled WGS sequence"/>
</dbReference>
<feature type="region of interest" description="Disordered" evidence="1">
    <location>
        <begin position="1"/>
        <end position="23"/>
    </location>
</feature>
<gene>
    <name evidence="2" type="ORF">SRL2020028_58910</name>
</gene>
<dbReference type="AlphaFoldDB" id="A0AA37PYH9"/>
<accession>A0AA37PYH9</accession>
<organism evidence="2 3">
    <name type="scientific">Mycobacterium kiyosense</name>
    <dbReference type="NCBI Taxonomy" id="2871094"/>
    <lineage>
        <taxon>Bacteria</taxon>
        <taxon>Bacillati</taxon>
        <taxon>Actinomycetota</taxon>
        <taxon>Actinomycetes</taxon>
        <taxon>Mycobacteriales</taxon>
        <taxon>Mycobacteriaceae</taxon>
        <taxon>Mycobacterium</taxon>
    </lineage>
</organism>
<evidence type="ECO:0000313" key="3">
    <source>
        <dbReference type="Proteomes" id="UP001165663"/>
    </source>
</evidence>